<organism evidence="6 7">
    <name type="scientific">Phytophthora oleae</name>
    <dbReference type="NCBI Taxonomy" id="2107226"/>
    <lineage>
        <taxon>Eukaryota</taxon>
        <taxon>Sar</taxon>
        <taxon>Stramenopiles</taxon>
        <taxon>Oomycota</taxon>
        <taxon>Peronosporomycetes</taxon>
        <taxon>Peronosporales</taxon>
        <taxon>Peronosporaceae</taxon>
        <taxon>Phytophthora</taxon>
    </lineage>
</organism>
<reference evidence="6 7" key="1">
    <citation type="submission" date="2024-09" db="EMBL/GenBank/DDBJ databases">
        <title>Genome sequencing and assembly of Phytophthora oleae, isolate VK10A, causative agent of rot of olive drupes.</title>
        <authorList>
            <person name="Conti Taguali S."/>
            <person name="Riolo M."/>
            <person name="La Spada F."/>
            <person name="Cacciola S.O."/>
            <person name="Dionisio G."/>
        </authorList>
    </citation>
    <scope>NUCLEOTIDE SEQUENCE [LARGE SCALE GENOMIC DNA]</scope>
    <source>
        <strain evidence="6 7">VK10A</strain>
    </source>
</reference>
<sequence>MRPSFVLLVAVVALLIRIGAASGSTTKLRTAQNLLRSTETAETEHIGRVLRDDATSDPAIDPDSEERGIADLAKLLGTKSKTLFDNNALATIVRLKSQFSSVDDAMQAFLARNINPDMVYKWLKLYKPNNQVIKKTGDAAPEYLLWLRYAKDYKVAHPKWVTKLKPGA</sequence>
<gene>
    <name evidence="6" type="ORF">V7S43_013340</name>
</gene>
<evidence type="ECO:0000313" key="7">
    <source>
        <dbReference type="Proteomes" id="UP001632037"/>
    </source>
</evidence>
<accession>A0ABD3F6D6</accession>
<evidence type="ECO:0000256" key="4">
    <source>
        <dbReference type="ARBA" id="ARBA00022729"/>
    </source>
</evidence>
<dbReference type="Pfam" id="PF16810">
    <property type="entry name" value="RXLR"/>
    <property type="match status" value="1"/>
</dbReference>
<name>A0ABD3F6D6_9STRA</name>
<comment type="function">
    <text evidence="5">Effector that suppresses plant defense responses during pathogen infection.</text>
</comment>
<proteinExistence type="inferred from homology"/>
<dbReference type="EMBL" id="JBIMZQ010000035">
    <property type="protein sequence ID" value="KAL3661580.1"/>
    <property type="molecule type" value="Genomic_DNA"/>
</dbReference>
<evidence type="ECO:0000256" key="5">
    <source>
        <dbReference type="RuleBase" id="RU367124"/>
    </source>
</evidence>
<dbReference type="Proteomes" id="UP001632037">
    <property type="component" value="Unassembled WGS sequence"/>
</dbReference>
<keyword evidence="3 5" id="KW-0964">Secreted</keyword>
<evidence type="ECO:0000313" key="6">
    <source>
        <dbReference type="EMBL" id="KAL3661580.1"/>
    </source>
</evidence>
<evidence type="ECO:0000256" key="1">
    <source>
        <dbReference type="ARBA" id="ARBA00004613"/>
    </source>
</evidence>
<keyword evidence="4 5" id="KW-0732">Signal</keyword>
<comment type="similarity">
    <text evidence="2 5">Belongs to the RxLR effector family.</text>
</comment>
<comment type="caution">
    <text evidence="6">The sequence shown here is derived from an EMBL/GenBank/DDBJ whole genome shotgun (WGS) entry which is preliminary data.</text>
</comment>
<protein>
    <recommendedName>
        <fullName evidence="5">RxLR effector protein</fullName>
    </recommendedName>
</protein>
<feature type="chain" id="PRO_5044998520" description="RxLR effector protein" evidence="5">
    <location>
        <begin position="22"/>
        <end position="168"/>
    </location>
</feature>
<evidence type="ECO:0000256" key="3">
    <source>
        <dbReference type="ARBA" id="ARBA00022525"/>
    </source>
</evidence>
<comment type="subcellular location">
    <subcellularLocation>
        <location evidence="1 5">Secreted</location>
    </subcellularLocation>
</comment>
<evidence type="ECO:0000256" key="2">
    <source>
        <dbReference type="ARBA" id="ARBA00010400"/>
    </source>
</evidence>
<dbReference type="InterPro" id="IPR031825">
    <property type="entry name" value="RXLR"/>
</dbReference>
<feature type="signal peptide" evidence="5">
    <location>
        <begin position="1"/>
        <end position="21"/>
    </location>
</feature>
<dbReference type="AlphaFoldDB" id="A0ABD3F6D6"/>
<comment type="domain">
    <text evidence="5">The RxLR-dEER motif acts to carry the protein into the host cell cytoplasm through binding to cell surface phosphatidylinositol-3-phosphate.</text>
</comment>
<keyword evidence="7" id="KW-1185">Reference proteome</keyword>